<dbReference type="OrthoDB" id="123143at2759"/>
<dbReference type="AlphaFoldDB" id="A0A329SHR2"/>
<keyword evidence="2" id="KW-1185">Reference proteome</keyword>
<proteinExistence type="predicted"/>
<evidence type="ECO:0000313" key="1">
    <source>
        <dbReference type="EMBL" id="RAW36323.1"/>
    </source>
</evidence>
<accession>A0A329SHR2</accession>
<dbReference type="GO" id="GO:0003676">
    <property type="term" value="F:nucleic acid binding"/>
    <property type="evidence" value="ECO:0007669"/>
    <property type="project" value="InterPro"/>
</dbReference>
<protein>
    <submittedName>
        <fullName evidence="1">Uncharacterized protein</fullName>
    </submittedName>
</protein>
<sequence>MGSVLLYARPSLNYEGFVLSFDGSAKAEKHSGYGSCSWVLWRLPEWTIVAAAGAFLPSTSVIVAEYTGMNRGVLAALEIGVDELIVVGALGS</sequence>
<dbReference type="VEuPathDB" id="FungiDB:PC110_g7389"/>
<evidence type="ECO:0000313" key="2">
    <source>
        <dbReference type="Proteomes" id="UP000251314"/>
    </source>
</evidence>
<organism evidence="1 2">
    <name type="scientific">Phytophthora cactorum</name>
    <dbReference type="NCBI Taxonomy" id="29920"/>
    <lineage>
        <taxon>Eukaryota</taxon>
        <taxon>Sar</taxon>
        <taxon>Stramenopiles</taxon>
        <taxon>Oomycota</taxon>
        <taxon>Peronosporomycetes</taxon>
        <taxon>Peronosporales</taxon>
        <taxon>Peronosporaceae</taxon>
        <taxon>Phytophthora</taxon>
    </lineage>
</organism>
<reference evidence="1 2" key="1">
    <citation type="submission" date="2018-01" db="EMBL/GenBank/DDBJ databases">
        <title>Draft genome of the strawberry crown rot pathogen Phytophthora cactorum.</title>
        <authorList>
            <person name="Armitage A.D."/>
            <person name="Lysoe E."/>
            <person name="Nellist C.F."/>
            <person name="Harrison R.J."/>
            <person name="Brurberg M.B."/>
        </authorList>
    </citation>
    <scope>NUCLEOTIDE SEQUENCE [LARGE SCALE GENOMIC DNA]</scope>
    <source>
        <strain evidence="1 2">10300</strain>
    </source>
</reference>
<name>A0A329SHR2_9STRA</name>
<dbReference type="Gene3D" id="3.30.420.10">
    <property type="entry name" value="Ribonuclease H-like superfamily/Ribonuclease H"/>
    <property type="match status" value="1"/>
</dbReference>
<dbReference type="InterPro" id="IPR036397">
    <property type="entry name" value="RNaseH_sf"/>
</dbReference>
<gene>
    <name evidence="1" type="ORF">PC110_g7389</name>
</gene>
<comment type="caution">
    <text evidence="1">The sequence shown here is derived from an EMBL/GenBank/DDBJ whole genome shotgun (WGS) entry which is preliminary data.</text>
</comment>
<dbReference type="EMBL" id="MJFZ01000142">
    <property type="protein sequence ID" value="RAW36323.1"/>
    <property type="molecule type" value="Genomic_DNA"/>
</dbReference>
<dbReference type="Proteomes" id="UP000251314">
    <property type="component" value="Unassembled WGS sequence"/>
</dbReference>